<feature type="transmembrane region" description="Helical" evidence="1">
    <location>
        <begin position="53"/>
        <end position="77"/>
    </location>
</feature>
<keyword evidence="1" id="KW-0812">Transmembrane</keyword>
<name>H3ZKY6_THELN</name>
<dbReference type="Proteomes" id="UP000015502">
    <property type="component" value="Chromosome"/>
</dbReference>
<protein>
    <submittedName>
        <fullName evidence="2">Uncharacterized protein</fullName>
    </submittedName>
</protein>
<feature type="transmembrane region" description="Helical" evidence="1">
    <location>
        <begin position="20"/>
        <end position="41"/>
    </location>
</feature>
<dbReference type="HOGENOM" id="CLU_1773299_0_0_2"/>
<accession>H3ZKY6</accession>
<evidence type="ECO:0000313" key="2">
    <source>
        <dbReference type="EMBL" id="EHR79387.1"/>
    </source>
</evidence>
<evidence type="ECO:0000313" key="3">
    <source>
        <dbReference type="Proteomes" id="UP000015502"/>
    </source>
</evidence>
<dbReference type="STRING" id="523849.OCC_07968"/>
<sequence>MRKDPLSGIGDSLEDVIGGVLISIFVGIWGMVVTILVNVAIQLNVLEAASWTLQTWGLFLLVISALDIVGVFALGMIGLFASVAYVLGRIFGYGLLYWCFSLIHQIMPSIPVLQLPTASVLLNIFILLLLLIVRIGMSENQEVFRW</sequence>
<evidence type="ECO:0000256" key="1">
    <source>
        <dbReference type="SAM" id="Phobius"/>
    </source>
</evidence>
<reference evidence="2 3" key="1">
    <citation type="journal article" date="2012" name="J. Bacteriol.">
        <title>Genome sequence of the model hyperthermophilic archaeon Thermococcus litoralis NS-C.</title>
        <authorList>
            <person name="Gardner A.F."/>
            <person name="Kumar S."/>
            <person name="Perler F.B."/>
        </authorList>
    </citation>
    <scope>NUCLEOTIDE SEQUENCE [LARGE SCALE GENOMIC DNA]</scope>
    <source>
        <strain evidence="3">ATCC 51850 / DSM 5473 / JCM 8560 / NS-C</strain>
    </source>
</reference>
<gene>
    <name evidence="2" type="ORF">OCC_07968</name>
</gene>
<keyword evidence="1" id="KW-0472">Membrane</keyword>
<organism evidence="2 3">
    <name type="scientific">Thermococcus litoralis (strain ATCC 51850 / DSM 5473 / JCM 8560 / NS-C)</name>
    <dbReference type="NCBI Taxonomy" id="523849"/>
    <lineage>
        <taxon>Archaea</taxon>
        <taxon>Methanobacteriati</taxon>
        <taxon>Methanobacteriota</taxon>
        <taxon>Thermococci</taxon>
        <taxon>Thermococcales</taxon>
        <taxon>Thermococcaceae</taxon>
        <taxon>Thermococcus</taxon>
    </lineage>
</organism>
<dbReference type="RefSeq" id="WP_004066909.1">
    <property type="nucleotide sequence ID" value="NC_022084.1"/>
</dbReference>
<dbReference type="KEGG" id="tlt:OCC_07968"/>
<feature type="transmembrane region" description="Helical" evidence="1">
    <location>
        <begin position="115"/>
        <end position="137"/>
    </location>
</feature>
<dbReference type="AlphaFoldDB" id="H3ZKY6"/>
<dbReference type="PaxDb" id="523849-OCC_07968"/>
<feature type="transmembrane region" description="Helical" evidence="1">
    <location>
        <begin position="83"/>
        <end position="103"/>
    </location>
</feature>
<dbReference type="GeneID" id="16550328"/>
<keyword evidence="3" id="KW-1185">Reference proteome</keyword>
<dbReference type="EMBL" id="CP006670">
    <property type="protein sequence ID" value="EHR79387.1"/>
    <property type="molecule type" value="Genomic_DNA"/>
</dbReference>
<proteinExistence type="predicted"/>
<keyword evidence="1" id="KW-1133">Transmembrane helix</keyword>